<evidence type="ECO:0000313" key="1">
    <source>
        <dbReference type="EMBL" id="SVD00495.1"/>
    </source>
</evidence>
<sequence length="262" mass="29609">MVLAVLIIGTVVMLFTQREEPPPSVPKPSQVGGLVNEQVMQQVAAIEAKHRQWDATVWADEMTARQYGEVAIQIWDNLRAGADPFQLLGGMPFREMQLGRAQPSEEWESGIRRVRLAKGGPGWSADQFTRALGRWRSAGWQLQQSEWRHRRFDPHADGGPMSVFWISLHLFNDTLVKRGILRGDITVQWQPTELTPETLAKPDRIDLTGLEWLERTGTPAFNAASRQDVTPNDGNIFIDPLILYDFNSDGRVEVILGCKNRI</sequence>
<accession>A0A382RTL4</accession>
<name>A0A382RTL4_9ZZZZ</name>
<reference evidence="1" key="1">
    <citation type="submission" date="2018-05" db="EMBL/GenBank/DDBJ databases">
        <authorList>
            <person name="Lanie J.A."/>
            <person name="Ng W.-L."/>
            <person name="Kazmierczak K.M."/>
            <person name="Andrzejewski T.M."/>
            <person name="Davidsen T.M."/>
            <person name="Wayne K.J."/>
            <person name="Tettelin H."/>
            <person name="Glass J.I."/>
            <person name="Rusch D."/>
            <person name="Podicherti R."/>
            <person name="Tsui H.-C.T."/>
            <person name="Winkler M.E."/>
        </authorList>
    </citation>
    <scope>NUCLEOTIDE SEQUENCE</scope>
</reference>
<gene>
    <name evidence="1" type="ORF">METZ01_LOCUS353349</name>
</gene>
<proteinExistence type="predicted"/>
<dbReference type="AlphaFoldDB" id="A0A382RTL4"/>
<dbReference type="EMBL" id="UINC01123786">
    <property type="protein sequence ID" value="SVD00495.1"/>
    <property type="molecule type" value="Genomic_DNA"/>
</dbReference>
<feature type="non-terminal residue" evidence="1">
    <location>
        <position position="262"/>
    </location>
</feature>
<protein>
    <submittedName>
        <fullName evidence="1">Uncharacterized protein</fullName>
    </submittedName>
</protein>
<organism evidence="1">
    <name type="scientific">marine metagenome</name>
    <dbReference type="NCBI Taxonomy" id="408172"/>
    <lineage>
        <taxon>unclassified sequences</taxon>
        <taxon>metagenomes</taxon>
        <taxon>ecological metagenomes</taxon>
    </lineage>
</organism>